<sequence>MPISVQNFWYELSTITSNIIINFCPENRPSDSKCVRIRLVSIQRLLGTNRVYQVSREDRRKRNDWSGRHRVALTLEIHDSSFWMNALGNEEKMFGIFMSHDVLTRYLRVGGAFNSTLCNLSSIQWHELSSPSYWQLPVDGFKYGKIAKQRRSKRSSTPASAGSASPALISST</sequence>
<organism evidence="2 3">
    <name type="scientific">Steinernema carpocapsae</name>
    <name type="common">Entomopathogenic nematode</name>
    <dbReference type="NCBI Taxonomy" id="34508"/>
    <lineage>
        <taxon>Eukaryota</taxon>
        <taxon>Metazoa</taxon>
        <taxon>Ecdysozoa</taxon>
        <taxon>Nematoda</taxon>
        <taxon>Chromadorea</taxon>
        <taxon>Rhabditida</taxon>
        <taxon>Tylenchina</taxon>
        <taxon>Panagrolaimomorpha</taxon>
        <taxon>Strongyloidoidea</taxon>
        <taxon>Steinernematidae</taxon>
        <taxon>Steinernema</taxon>
    </lineage>
</organism>
<evidence type="ECO:0000256" key="1">
    <source>
        <dbReference type="SAM" id="MobiDB-lite"/>
    </source>
</evidence>
<feature type="region of interest" description="Disordered" evidence="1">
    <location>
        <begin position="149"/>
        <end position="172"/>
    </location>
</feature>
<reference evidence="2 3" key="1">
    <citation type="journal article" date="2015" name="Genome Biol.">
        <title>Comparative genomics of Steinernema reveals deeply conserved gene regulatory networks.</title>
        <authorList>
            <person name="Dillman A.R."/>
            <person name="Macchietto M."/>
            <person name="Porter C.F."/>
            <person name="Rogers A."/>
            <person name="Williams B."/>
            <person name="Antoshechkin I."/>
            <person name="Lee M.M."/>
            <person name="Goodwin Z."/>
            <person name="Lu X."/>
            <person name="Lewis E.E."/>
            <person name="Goodrich-Blair H."/>
            <person name="Stock S.P."/>
            <person name="Adams B.J."/>
            <person name="Sternberg P.W."/>
            <person name="Mortazavi A."/>
        </authorList>
    </citation>
    <scope>NUCLEOTIDE SEQUENCE [LARGE SCALE GENOMIC DNA]</scope>
    <source>
        <strain evidence="2 3">ALL</strain>
    </source>
</reference>
<feature type="compositionally biased region" description="Low complexity" evidence="1">
    <location>
        <begin position="155"/>
        <end position="172"/>
    </location>
</feature>
<keyword evidence="3" id="KW-1185">Reference proteome</keyword>
<accession>A0A4U5LT87</accession>
<protein>
    <submittedName>
        <fullName evidence="2">Uncharacterized protein</fullName>
    </submittedName>
</protein>
<reference evidence="2 3" key="2">
    <citation type="journal article" date="2019" name="G3 (Bethesda)">
        <title>Hybrid Assembly of the Genome of the Entomopathogenic Nematode Steinernema carpocapsae Identifies the X-Chromosome.</title>
        <authorList>
            <person name="Serra L."/>
            <person name="Macchietto M."/>
            <person name="Macias-Munoz A."/>
            <person name="McGill C.J."/>
            <person name="Rodriguez I.M."/>
            <person name="Rodriguez B."/>
            <person name="Murad R."/>
            <person name="Mortazavi A."/>
        </authorList>
    </citation>
    <scope>NUCLEOTIDE SEQUENCE [LARGE SCALE GENOMIC DNA]</scope>
    <source>
        <strain evidence="2 3">ALL</strain>
    </source>
</reference>
<proteinExistence type="predicted"/>
<gene>
    <name evidence="2" type="ORF">L596_028971</name>
</gene>
<dbReference type="Proteomes" id="UP000298663">
    <property type="component" value="Unassembled WGS sequence"/>
</dbReference>
<dbReference type="AlphaFoldDB" id="A0A4U5LT87"/>
<dbReference type="EMBL" id="AZBU02000012">
    <property type="protein sequence ID" value="TKR59274.1"/>
    <property type="molecule type" value="Genomic_DNA"/>
</dbReference>
<comment type="caution">
    <text evidence="2">The sequence shown here is derived from an EMBL/GenBank/DDBJ whole genome shotgun (WGS) entry which is preliminary data.</text>
</comment>
<evidence type="ECO:0000313" key="3">
    <source>
        <dbReference type="Proteomes" id="UP000298663"/>
    </source>
</evidence>
<evidence type="ECO:0000313" key="2">
    <source>
        <dbReference type="EMBL" id="TKR59274.1"/>
    </source>
</evidence>
<name>A0A4U5LT87_STECR</name>